<dbReference type="Proteomes" id="UP000790787">
    <property type="component" value="Chromosome 10"/>
</dbReference>
<keyword evidence="3 12" id="KW-0812">Transmembrane</keyword>
<dbReference type="STRING" id="4097.A0A1S4C1X1"/>
<dbReference type="GO" id="GO:0016020">
    <property type="term" value="C:membrane"/>
    <property type="evidence" value="ECO:0007669"/>
    <property type="project" value="UniProtKB-SubCell"/>
</dbReference>
<dbReference type="PANTHER" id="PTHR23130:SF172">
    <property type="entry name" value="CYTOCHROME B561 AND DOMON DOMAIN-CONTAINING PROTEIN"/>
    <property type="match status" value="1"/>
</dbReference>
<feature type="transmembrane region" description="Helical" evidence="12">
    <location>
        <begin position="243"/>
        <end position="264"/>
    </location>
</feature>
<evidence type="ECO:0000256" key="7">
    <source>
        <dbReference type="ARBA" id="ARBA00022989"/>
    </source>
</evidence>
<keyword evidence="7 12" id="KW-1133">Transmembrane helix</keyword>
<dbReference type="AlphaFoldDB" id="A0A1S4C1X1"/>
<comment type="subcellular location">
    <subcellularLocation>
        <location evidence="1">Membrane</location>
        <topology evidence="1">Multi-pass membrane protein</topology>
    </subcellularLocation>
</comment>
<dbReference type="SMART" id="SM00665">
    <property type="entry name" value="B561"/>
    <property type="match status" value="1"/>
</dbReference>
<evidence type="ECO:0000256" key="8">
    <source>
        <dbReference type="ARBA" id="ARBA00023136"/>
    </source>
</evidence>
<feature type="transmembrane region" description="Helical" evidence="12">
    <location>
        <begin position="313"/>
        <end position="333"/>
    </location>
</feature>
<dbReference type="Pfam" id="PF04526">
    <property type="entry name" value="DUF568"/>
    <property type="match status" value="1"/>
</dbReference>
<dbReference type="GO" id="GO:0046872">
    <property type="term" value="F:metal ion binding"/>
    <property type="evidence" value="ECO:0007669"/>
    <property type="project" value="UniProtKB-KW"/>
</dbReference>
<feature type="binding site" description="axial binding residue" evidence="11">
    <location>
        <position position="248"/>
    </location>
    <ligand>
        <name>heme b</name>
        <dbReference type="ChEBI" id="CHEBI:60344"/>
        <label>1</label>
    </ligand>
    <ligandPart>
        <name>Fe</name>
        <dbReference type="ChEBI" id="CHEBI:18248"/>
    </ligandPart>
</feature>
<feature type="transmembrane region" description="Helical" evidence="12">
    <location>
        <begin position="284"/>
        <end position="301"/>
    </location>
</feature>
<dbReference type="CDD" id="cd09629">
    <property type="entry name" value="DOMON_CIL1_like"/>
    <property type="match status" value="1"/>
</dbReference>
<evidence type="ECO:0000256" key="1">
    <source>
        <dbReference type="ARBA" id="ARBA00004141"/>
    </source>
</evidence>
<evidence type="ECO:0000259" key="15">
    <source>
        <dbReference type="PROSITE" id="PS50939"/>
    </source>
</evidence>
<evidence type="ECO:0000256" key="11">
    <source>
        <dbReference type="PIRSR" id="PIRSR037471-1"/>
    </source>
</evidence>
<feature type="domain" description="DOMON" evidence="14">
    <location>
        <begin position="50"/>
        <end position="164"/>
    </location>
</feature>
<evidence type="ECO:0000256" key="12">
    <source>
        <dbReference type="SAM" id="Phobius"/>
    </source>
</evidence>
<dbReference type="PANTHER" id="PTHR23130">
    <property type="entry name" value="CYTOCHROME B561 AND DOMON DOMAIN-CONTAINING PROTEIN"/>
    <property type="match status" value="1"/>
</dbReference>
<feature type="signal peptide" evidence="13">
    <location>
        <begin position="1"/>
        <end position="25"/>
    </location>
</feature>
<dbReference type="FunFam" id="1.20.120.1770:FF:000007">
    <property type="entry name" value="Cytochrome b561 and DOMON domain-containing protein"/>
    <property type="match status" value="1"/>
</dbReference>
<evidence type="ECO:0000313" key="17">
    <source>
        <dbReference type="RefSeq" id="XP_016495083.1"/>
    </source>
</evidence>
<dbReference type="InterPro" id="IPR045265">
    <property type="entry name" value="AIR12_DOMON"/>
</dbReference>
<dbReference type="OrthoDB" id="2419613at2759"/>
<feature type="transmembrane region" description="Helical" evidence="12">
    <location>
        <begin position="211"/>
        <end position="231"/>
    </location>
</feature>
<dbReference type="PROSITE" id="PS50939">
    <property type="entry name" value="CYTOCHROME_B561"/>
    <property type="match status" value="1"/>
</dbReference>
<feature type="domain" description="Cytochrome b561" evidence="15">
    <location>
        <begin position="170"/>
        <end position="372"/>
    </location>
</feature>
<keyword evidence="6 10" id="KW-0249">Electron transport</keyword>
<evidence type="ECO:0000313" key="16">
    <source>
        <dbReference type="Proteomes" id="UP000790787"/>
    </source>
</evidence>
<dbReference type="GeneID" id="107814225"/>
<keyword evidence="4 11" id="KW-0479">Metal-binding</keyword>
<name>A0A1S4C1X1_TOBAC</name>
<feature type="binding site" description="axial binding residue" evidence="11">
    <location>
        <position position="212"/>
    </location>
    <ligand>
        <name>heme b</name>
        <dbReference type="ChEBI" id="CHEBI:60344"/>
        <label>1</label>
    </ligand>
    <ligandPart>
        <name>Fe</name>
        <dbReference type="ChEBI" id="CHEBI:18248"/>
    </ligandPart>
</feature>
<reference evidence="17" key="2">
    <citation type="submission" date="2025-08" db="UniProtKB">
        <authorList>
            <consortium name="RefSeq"/>
        </authorList>
    </citation>
    <scope>IDENTIFICATION</scope>
    <source>
        <tissue evidence="17">Leaf</tissue>
    </source>
</reference>
<feature type="chain" id="PRO_5010248430" description="Cytochrome b561 and DOMON domain-containing protein" evidence="13">
    <location>
        <begin position="26"/>
        <end position="401"/>
    </location>
</feature>
<dbReference type="RefSeq" id="XP_016495083.1">
    <property type="nucleotide sequence ID" value="XM_016639597.1"/>
</dbReference>
<keyword evidence="5 13" id="KW-0732">Signal</keyword>
<comment type="function">
    <text evidence="9">May act as a catecholamine-responsive trans-membrane electron transporter.</text>
</comment>
<evidence type="ECO:0000256" key="2">
    <source>
        <dbReference type="ARBA" id="ARBA00022448"/>
    </source>
</evidence>
<feature type="transmembrane region" description="Helical" evidence="12">
    <location>
        <begin position="348"/>
        <end position="371"/>
    </location>
</feature>
<evidence type="ECO:0000256" key="5">
    <source>
        <dbReference type="ARBA" id="ARBA00022729"/>
    </source>
</evidence>
<evidence type="ECO:0000256" key="6">
    <source>
        <dbReference type="ARBA" id="ARBA00022982"/>
    </source>
</evidence>
<dbReference type="PaxDb" id="4097-A0A1S4C1X1"/>
<reference evidence="16" key="1">
    <citation type="journal article" date="2014" name="Nat. Commun.">
        <title>The tobacco genome sequence and its comparison with those of tomato and potato.</title>
        <authorList>
            <person name="Sierro N."/>
            <person name="Battey J.N."/>
            <person name="Ouadi S."/>
            <person name="Bakaher N."/>
            <person name="Bovet L."/>
            <person name="Willig A."/>
            <person name="Goepfert S."/>
            <person name="Peitsch M.C."/>
            <person name="Ivanov N.V."/>
        </authorList>
    </citation>
    <scope>NUCLEOTIDE SEQUENCE [LARGE SCALE GENOMIC DNA]</scope>
</reference>
<feature type="binding site" description="axial binding residue" evidence="11">
    <location>
        <position position="317"/>
    </location>
    <ligand>
        <name>heme b</name>
        <dbReference type="ChEBI" id="CHEBI:60344"/>
        <label>1</label>
    </ligand>
    <ligandPart>
        <name>Fe</name>
        <dbReference type="ChEBI" id="CHEBI:18248"/>
    </ligandPart>
</feature>
<feature type="binding site" description="axial binding residue" evidence="11">
    <location>
        <position position="281"/>
    </location>
    <ligand>
        <name>heme b</name>
        <dbReference type="ChEBI" id="CHEBI:60344"/>
        <label>1</label>
    </ligand>
    <ligandPart>
        <name>Fe</name>
        <dbReference type="ChEBI" id="CHEBI:18248"/>
    </ligandPart>
</feature>
<evidence type="ECO:0000259" key="14">
    <source>
        <dbReference type="PROSITE" id="PS50836"/>
    </source>
</evidence>
<dbReference type="KEGG" id="nta:107814225"/>
<dbReference type="PIRSF" id="PIRSF037471">
    <property type="entry name" value="UCP037471"/>
    <property type="match status" value="1"/>
</dbReference>
<dbReference type="CDD" id="cd08760">
    <property type="entry name" value="Cyt_b561_FRRS1_like"/>
    <property type="match status" value="1"/>
</dbReference>
<evidence type="ECO:0000256" key="13">
    <source>
        <dbReference type="SAM" id="SignalP"/>
    </source>
</evidence>
<accession>A0A1S4C1X1</accession>
<evidence type="ECO:0000256" key="10">
    <source>
        <dbReference type="PIRNR" id="PIRNR037471"/>
    </source>
</evidence>
<dbReference type="InterPro" id="IPR017214">
    <property type="entry name" value="UCP037471"/>
</dbReference>
<evidence type="ECO:0000256" key="3">
    <source>
        <dbReference type="ARBA" id="ARBA00022692"/>
    </source>
</evidence>
<keyword evidence="16" id="KW-1185">Reference proteome</keyword>
<dbReference type="OMA" id="LHIAFQV"/>
<dbReference type="InterPro" id="IPR005018">
    <property type="entry name" value="DOMON_domain"/>
</dbReference>
<gene>
    <name evidence="17" type="primary">LOC107814225</name>
</gene>
<keyword evidence="8 10" id="KW-0472">Membrane</keyword>
<evidence type="ECO:0000256" key="4">
    <source>
        <dbReference type="ARBA" id="ARBA00022723"/>
    </source>
</evidence>
<keyword evidence="2 10" id="KW-0813">Transport</keyword>
<proteinExistence type="predicted"/>
<dbReference type="RefSeq" id="XP_016495083.1">
    <property type="nucleotide sequence ID" value="XM_016639597.2"/>
</dbReference>
<dbReference type="InterPro" id="IPR006593">
    <property type="entry name" value="Cyt_b561/ferric_Rdtase_TM"/>
</dbReference>
<organism evidence="16 17">
    <name type="scientific">Nicotiana tabacum</name>
    <name type="common">Common tobacco</name>
    <dbReference type="NCBI Taxonomy" id="4097"/>
    <lineage>
        <taxon>Eukaryota</taxon>
        <taxon>Viridiplantae</taxon>
        <taxon>Streptophyta</taxon>
        <taxon>Embryophyta</taxon>
        <taxon>Tracheophyta</taxon>
        <taxon>Spermatophyta</taxon>
        <taxon>Magnoliopsida</taxon>
        <taxon>eudicotyledons</taxon>
        <taxon>Gunneridae</taxon>
        <taxon>Pentapetalae</taxon>
        <taxon>asterids</taxon>
        <taxon>lamiids</taxon>
        <taxon>Solanales</taxon>
        <taxon>Solanaceae</taxon>
        <taxon>Nicotianoideae</taxon>
        <taxon>Nicotianeae</taxon>
        <taxon>Nicotiana</taxon>
    </lineage>
</organism>
<keyword evidence="11" id="KW-0408">Iron</keyword>
<comment type="cofactor">
    <cofactor evidence="10">
        <name>heme b</name>
        <dbReference type="ChEBI" id="CHEBI:60344"/>
    </cofactor>
    <text evidence="10">Binds 2 heme b groups non-covalently.</text>
</comment>
<dbReference type="PROSITE" id="PS50836">
    <property type="entry name" value="DOMON"/>
    <property type="match status" value="1"/>
</dbReference>
<evidence type="ECO:0000256" key="9">
    <source>
        <dbReference type="ARBA" id="ARBA00053871"/>
    </source>
</evidence>
<protein>
    <recommendedName>
        <fullName evidence="10">Cytochrome b561 and DOMON domain-containing protein</fullName>
    </recommendedName>
</protein>
<dbReference type="Pfam" id="PF03188">
    <property type="entry name" value="Cytochrom_B561"/>
    <property type="match status" value="1"/>
</dbReference>
<sequence>MDRLVTTLLFSSFLLFSLFSTTSYAQSQNCSAFAFRNNRNFATCNPLPLLNSVLHWSYHPENHTVDLAYRHRGITDSDWVAWGLNINGGRMAGAQCLVAFKNSSGQIQGYTAPIADYFTQLRQGSLSFNVPRIEAEFSNNEYIIFASLELPSGRTSFNQVWQNGQVSGQALQAHSQSGDNMRSFGSVDFATGRLGNDGGSSITSRQRKRNVHGVLNAVSWGVLMPMGAVFARYLKVFKSANPAWFYLHVACQTSAYAVGVAGWGTGLKLGSDSVGIKFTTHRNIGITLFCLGTLQVFALLLRPKPDHKYRLYWNIYHHAIGYAVISLSITNVFEGFDALNGQKNWKRAYTGVIIALGAIAVLLEAFTWFIVIKRKKSDSNKNLQNGTNGVNGYGNGTHQQA</sequence>
<dbReference type="Gene3D" id="1.20.120.1770">
    <property type="match status" value="1"/>
</dbReference>